<evidence type="ECO:0000313" key="2">
    <source>
        <dbReference type="Proteomes" id="UP000664701"/>
    </source>
</evidence>
<name>A0ABZ2SPK3_9ENTE</name>
<organism evidence="1 2">
    <name type="scientific">Candidatus Enterococcus lowellii</name>
    <dbReference type="NCBI Taxonomy" id="2230877"/>
    <lineage>
        <taxon>Bacteria</taxon>
        <taxon>Bacillati</taxon>
        <taxon>Bacillota</taxon>
        <taxon>Bacilli</taxon>
        <taxon>Lactobacillales</taxon>
        <taxon>Enterococcaceae</taxon>
        <taxon>Enterococcus</taxon>
    </lineage>
</organism>
<gene>
    <name evidence="1" type="ORF">DOK78_002354</name>
</gene>
<proteinExistence type="predicted"/>
<protein>
    <submittedName>
        <fullName evidence="1">Uncharacterized protein</fullName>
    </submittedName>
</protein>
<sequence length="63" mass="7558">MENNPYVDLLDKLQNGEIEEIVIERDDFFLFREVWINREDRTSFVGEAGLNGKIIYRYEMDAK</sequence>
<keyword evidence="2" id="KW-1185">Reference proteome</keyword>
<reference evidence="1 2" key="1">
    <citation type="submission" date="2021-03" db="EMBL/GenBank/DDBJ databases">
        <authorList>
            <person name="Gilmore M.S."/>
            <person name="Schwartzman J."/>
            <person name="Van Tyne D."/>
            <person name="Martin M."/>
            <person name="Earl A.M."/>
            <person name="Manson A.L."/>
            <person name="Straub T."/>
            <person name="Salamzade R."/>
            <person name="Saavedra J."/>
            <person name="Lebreton F."/>
            <person name="Prichula J."/>
            <person name="Schaufler K."/>
            <person name="Gaca A."/>
            <person name="Sgardioli B."/>
            <person name="Wagenaar J."/>
            <person name="Strong T."/>
        </authorList>
    </citation>
    <scope>NUCLEOTIDE SEQUENCE [LARGE SCALE GENOMIC DNA]</scope>
    <source>
        <strain evidence="1 2">DIV2402</strain>
    </source>
</reference>
<dbReference type="Proteomes" id="UP000664701">
    <property type="component" value="Chromosome"/>
</dbReference>
<dbReference type="EMBL" id="CP147251">
    <property type="protein sequence ID" value="WYJ77716.1"/>
    <property type="molecule type" value="Genomic_DNA"/>
</dbReference>
<dbReference type="RefSeq" id="WP_207940179.1">
    <property type="nucleotide sequence ID" value="NZ_CP147251.1"/>
</dbReference>
<reference evidence="1 2" key="2">
    <citation type="submission" date="2024-03" db="EMBL/GenBank/DDBJ databases">
        <title>The Genome Sequence of Enterococcus sp. DIV2402.</title>
        <authorList>
            <consortium name="The Broad Institute Genomics Platform"/>
            <consortium name="The Broad Institute Microbial Omics Core"/>
            <consortium name="The Broad Institute Genomic Center for Infectious Diseases"/>
            <person name="Earl A."/>
            <person name="Manson A."/>
            <person name="Gilmore M."/>
            <person name="Schwartman J."/>
            <person name="Shea T."/>
            <person name="Abouelleil A."/>
            <person name="Cao P."/>
            <person name="Chapman S."/>
            <person name="Cusick C."/>
            <person name="Young S."/>
            <person name="Neafsey D."/>
            <person name="Nusbaum C."/>
            <person name="Birren B."/>
        </authorList>
    </citation>
    <scope>NUCLEOTIDE SEQUENCE [LARGE SCALE GENOMIC DNA]</scope>
    <source>
        <strain evidence="1 2">DIV2402</strain>
    </source>
</reference>
<accession>A0ABZ2SPK3</accession>
<evidence type="ECO:0000313" key="1">
    <source>
        <dbReference type="EMBL" id="WYJ77716.1"/>
    </source>
</evidence>